<keyword evidence="1" id="KW-0521">NADP</keyword>
<dbReference type="EMBL" id="WOGT01000001">
    <property type="protein sequence ID" value="MUN53951.1"/>
    <property type="molecule type" value="Genomic_DNA"/>
</dbReference>
<evidence type="ECO:0000313" key="4">
    <source>
        <dbReference type="EMBL" id="MUN53951.1"/>
    </source>
</evidence>
<feature type="region of interest" description="Disordered" evidence="2">
    <location>
        <begin position="42"/>
        <end position="66"/>
    </location>
</feature>
<dbReference type="Pfam" id="PF13602">
    <property type="entry name" value="ADH_zinc_N_2"/>
    <property type="match status" value="1"/>
</dbReference>
<dbReference type="Gene3D" id="3.90.180.10">
    <property type="entry name" value="Medium-chain alcohol dehydrogenases, catalytic domain"/>
    <property type="match status" value="1"/>
</dbReference>
<accession>A0A7K1LFI8</accession>
<gene>
    <name evidence="4" type="ORF">GMA10_01690</name>
</gene>
<dbReference type="AlphaFoldDB" id="A0A7K1LFI8"/>
<organism evidence="4 5">
    <name type="scientific">Rothia koreensis</name>
    <dbReference type="NCBI Taxonomy" id="592378"/>
    <lineage>
        <taxon>Bacteria</taxon>
        <taxon>Bacillati</taxon>
        <taxon>Actinomycetota</taxon>
        <taxon>Actinomycetes</taxon>
        <taxon>Micrococcales</taxon>
        <taxon>Micrococcaceae</taxon>
        <taxon>Rothia</taxon>
    </lineage>
</organism>
<name>A0A7K1LFI8_9MICC</name>
<dbReference type="Gene3D" id="3.40.50.720">
    <property type="entry name" value="NAD(P)-binding Rossmann-like Domain"/>
    <property type="match status" value="1"/>
</dbReference>
<dbReference type="InterPro" id="IPR020843">
    <property type="entry name" value="ER"/>
</dbReference>
<evidence type="ECO:0000313" key="5">
    <source>
        <dbReference type="Proteomes" id="UP000462152"/>
    </source>
</evidence>
<dbReference type="Pfam" id="PF08240">
    <property type="entry name" value="ADH_N"/>
    <property type="match status" value="1"/>
</dbReference>
<evidence type="ECO:0000256" key="2">
    <source>
        <dbReference type="SAM" id="MobiDB-lite"/>
    </source>
</evidence>
<dbReference type="SUPFAM" id="SSF51735">
    <property type="entry name" value="NAD(P)-binding Rossmann-fold domains"/>
    <property type="match status" value="1"/>
</dbReference>
<dbReference type="OrthoDB" id="3175656at2"/>
<dbReference type="InterPro" id="IPR036291">
    <property type="entry name" value="NAD(P)-bd_dom_sf"/>
</dbReference>
<comment type="caution">
    <text evidence="4">The sequence shown here is derived from an EMBL/GenBank/DDBJ whole genome shotgun (WGS) entry which is preliminary data.</text>
</comment>
<dbReference type="InterPro" id="IPR013154">
    <property type="entry name" value="ADH-like_N"/>
</dbReference>
<proteinExistence type="predicted"/>
<dbReference type="PANTHER" id="PTHR44154">
    <property type="entry name" value="QUINONE OXIDOREDUCTASE"/>
    <property type="match status" value="1"/>
</dbReference>
<dbReference type="GO" id="GO:0016491">
    <property type="term" value="F:oxidoreductase activity"/>
    <property type="evidence" value="ECO:0007669"/>
    <property type="project" value="InterPro"/>
</dbReference>
<dbReference type="InterPro" id="IPR011032">
    <property type="entry name" value="GroES-like_sf"/>
</dbReference>
<dbReference type="PANTHER" id="PTHR44154:SF1">
    <property type="entry name" value="QUINONE OXIDOREDUCTASE"/>
    <property type="match status" value="1"/>
</dbReference>
<dbReference type="CDD" id="cd05289">
    <property type="entry name" value="MDR_like_2"/>
    <property type="match status" value="1"/>
</dbReference>
<keyword evidence="5" id="KW-1185">Reference proteome</keyword>
<dbReference type="InterPro" id="IPR051603">
    <property type="entry name" value="Zinc-ADH_QOR/CCCR"/>
</dbReference>
<evidence type="ECO:0000256" key="1">
    <source>
        <dbReference type="ARBA" id="ARBA00022857"/>
    </source>
</evidence>
<dbReference type="SMART" id="SM00829">
    <property type="entry name" value="PKS_ER"/>
    <property type="match status" value="1"/>
</dbReference>
<reference evidence="4 5" key="1">
    <citation type="submission" date="2019-12" db="EMBL/GenBank/DDBJ databases">
        <authorList>
            <person name="Li J."/>
            <person name="Shi Y."/>
            <person name="Xu G."/>
            <person name="Xiao D."/>
            <person name="Ran X."/>
        </authorList>
    </citation>
    <scope>NUCLEOTIDE SEQUENCE [LARGE SCALE GENOMIC DNA]</scope>
    <source>
        <strain evidence="4 5">JCM 15915</strain>
    </source>
</reference>
<dbReference type="RefSeq" id="WP_129314050.1">
    <property type="nucleotide sequence ID" value="NZ_NOIQ01000001.1"/>
</dbReference>
<evidence type="ECO:0000259" key="3">
    <source>
        <dbReference type="SMART" id="SM00829"/>
    </source>
</evidence>
<protein>
    <submittedName>
        <fullName evidence="4">Zinc-binding dehydrogenase</fullName>
    </submittedName>
</protein>
<dbReference type="SUPFAM" id="SSF50129">
    <property type="entry name" value="GroES-like"/>
    <property type="match status" value="1"/>
</dbReference>
<dbReference type="Proteomes" id="UP000462152">
    <property type="component" value="Unassembled WGS sequence"/>
</dbReference>
<sequence>MRAYGVTQYGGPDALHPIDVPQEDLGPGEIRVAVTAFAVSPTDTSVRAGQRSKDDRAEDPGDVPGMDVAGTVVELGPDTDTDLEPGDRVVGIVQPRAQHGAYREEIVLPQGSVVRAPSNASDAAASTLPMNALTARRALDLLGLEPGQTLAVTGAAGTLGGYIIQLAKADGLEVVADAAEKDEDLVRTLGADHLVRRGDDVADRIRELYPSGVDGLADASIQSEQVLPAVKDGGAVATFRGYKGDGAREIDVHPVMVWDVAEDREMLSTLRDQAENGTLTLRVAETLPAAEAAEAHRRLEAGGVRGRIVLDMTA</sequence>
<feature type="domain" description="Enoyl reductase (ER)" evidence="3">
    <location>
        <begin position="10"/>
        <end position="310"/>
    </location>
</feature>